<accession>A0A7W8L8V1</accession>
<evidence type="ECO:0000313" key="2">
    <source>
        <dbReference type="Proteomes" id="UP000592820"/>
    </source>
</evidence>
<proteinExistence type="predicted"/>
<dbReference type="Proteomes" id="UP000592820">
    <property type="component" value="Unassembled WGS sequence"/>
</dbReference>
<comment type="caution">
    <text evidence="1">The sequence shown here is derived from an EMBL/GenBank/DDBJ whole genome shotgun (WGS) entry which is preliminary data.</text>
</comment>
<dbReference type="EMBL" id="JACHDE010000009">
    <property type="protein sequence ID" value="MBB5402607.1"/>
    <property type="molecule type" value="Genomic_DNA"/>
</dbReference>
<sequence>MRDYIDAAEPFEHGVDNGFTALGRRDVRTDEPFFGKVIGTRTCRRKDVRAGLAKVRDNGFTDSFGPACDKRPKALKFECGAYQ</sequence>
<reference evidence="1 2" key="1">
    <citation type="submission" date="2020-08" db="EMBL/GenBank/DDBJ databases">
        <title>Genomic Encyclopedia of Type Strains, Phase IV (KMG-V): Genome sequencing to study the core and pangenomes of soil and plant-associated prokaryotes.</title>
        <authorList>
            <person name="Whitman W."/>
        </authorList>
    </citation>
    <scope>NUCLEOTIDE SEQUENCE [LARGE SCALE GENOMIC DNA]</scope>
    <source>
        <strain evidence="1 2">JPY162</strain>
    </source>
</reference>
<organism evidence="1 2">
    <name type="scientific">Paraburkholderia youngii</name>
    <dbReference type="NCBI Taxonomy" id="2782701"/>
    <lineage>
        <taxon>Bacteria</taxon>
        <taxon>Pseudomonadati</taxon>
        <taxon>Pseudomonadota</taxon>
        <taxon>Betaproteobacteria</taxon>
        <taxon>Burkholderiales</taxon>
        <taxon>Burkholderiaceae</taxon>
        <taxon>Paraburkholderia</taxon>
    </lineage>
</organism>
<gene>
    <name evidence="1" type="ORF">HDG41_004693</name>
</gene>
<dbReference type="AlphaFoldDB" id="A0A7W8L8V1"/>
<protein>
    <submittedName>
        <fullName evidence="1">Uncharacterized protein</fullName>
    </submittedName>
</protein>
<evidence type="ECO:0000313" key="1">
    <source>
        <dbReference type="EMBL" id="MBB5402607.1"/>
    </source>
</evidence>
<name>A0A7W8L8V1_9BURK</name>